<dbReference type="Proteomes" id="UP001626550">
    <property type="component" value="Unassembled WGS sequence"/>
</dbReference>
<accession>A0ABD2QE56</accession>
<dbReference type="AlphaFoldDB" id="A0ABD2QE56"/>
<organism evidence="1 2">
    <name type="scientific">Cichlidogyrus casuarinus</name>
    <dbReference type="NCBI Taxonomy" id="1844966"/>
    <lineage>
        <taxon>Eukaryota</taxon>
        <taxon>Metazoa</taxon>
        <taxon>Spiralia</taxon>
        <taxon>Lophotrochozoa</taxon>
        <taxon>Platyhelminthes</taxon>
        <taxon>Monogenea</taxon>
        <taxon>Monopisthocotylea</taxon>
        <taxon>Dactylogyridea</taxon>
        <taxon>Ancyrocephalidae</taxon>
        <taxon>Cichlidogyrus</taxon>
    </lineage>
</organism>
<reference evidence="1 2" key="1">
    <citation type="submission" date="2024-11" db="EMBL/GenBank/DDBJ databases">
        <title>Adaptive evolution of stress response genes in parasites aligns with host niche diversity.</title>
        <authorList>
            <person name="Hahn C."/>
            <person name="Resl P."/>
        </authorList>
    </citation>
    <scope>NUCLEOTIDE SEQUENCE [LARGE SCALE GENOMIC DNA]</scope>
    <source>
        <strain evidence="1">EGGRZ-B1_66</strain>
        <tissue evidence="1">Body</tissue>
    </source>
</reference>
<dbReference type="SUPFAM" id="SSF111331">
    <property type="entry name" value="NAD kinase/diacylglycerol kinase-like"/>
    <property type="match status" value="1"/>
</dbReference>
<keyword evidence="2" id="KW-1185">Reference proteome</keyword>
<gene>
    <name evidence="1" type="primary">SPHK2</name>
    <name evidence="1" type="ORF">Ciccas_003509</name>
</gene>
<comment type="caution">
    <text evidence="1">The sequence shown here is derived from an EMBL/GenBank/DDBJ whole genome shotgun (WGS) entry which is preliminary data.</text>
</comment>
<evidence type="ECO:0000313" key="2">
    <source>
        <dbReference type="Proteomes" id="UP001626550"/>
    </source>
</evidence>
<keyword evidence="1" id="KW-0418">Kinase</keyword>
<dbReference type="Gene3D" id="2.60.200.40">
    <property type="match status" value="1"/>
</dbReference>
<dbReference type="GO" id="GO:0016301">
    <property type="term" value="F:kinase activity"/>
    <property type="evidence" value="ECO:0007669"/>
    <property type="project" value="UniProtKB-KW"/>
</dbReference>
<evidence type="ECO:0000313" key="1">
    <source>
        <dbReference type="EMBL" id="KAL3317830.1"/>
    </source>
</evidence>
<sequence>MYFYYSENSKGKVTFSFLRKSEECKASDGKRFCPDIKEPVPSNWETMEGNYGGVTLLLQSHLSADTLVKADQTFGCGYISAFVNNEKTSRIDMYQQFDAFSSGYGVRKWSFLDGFEILAFRLTPLDDRKSYLVVDGEVIPYGTVQGEIIPGRFNMLMGPSLLAEDKLKPVNLSSVFPSQDGSPCVRTATREPSNIY</sequence>
<proteinExistence type="predicted"/>
<dbReference type="EMBL" id="JBJKFK010000323">
    <property type="protein sequence ID" value="KAL3317830.1"/>
    <property type="molecule type" value="Genomic_DNA"/>
</dbReference>
<protein>
    <submittedName>
        <fullName evidence="1">Sphingosine kinase 2</fullName>
    </submittedName>
</protein>
<dbReference type="InterPro" id="IPR016064">
    <property type="entry name" value="NAD/diacylglycerol_kinase_sf"/>
</dbReference>
<name>A0ABD2QE56_9PLAT</name>
<keyword evidence="1" id="KW-0808">Transferase</keyword>